<organism evidence="1 2">
    <name type="scientific">Botryotinia calthae</name>
    <dbReference type="NCBI Taxonomy" id="38488"/>
    <lineage>
        <taxon>Eukaryota</taxon>
        <taxon>Fungi</taxon>
        <taxon>Dikarya</taxon>
        <taxon>Ascomycota</taxon>
        <taxon>Pezizomycotina</taxon>
        <taxon>Leotiomycetes</taxon>
        <taxon>Helotiales</taxon>
        <taxon>Sclerotiniaceae</taxon>
        <taxon>Botryotinia</taxon>
    </lineage>
</organism>
<proteinExistence type="predicted"/>
<dbReference type="EMBL" id="PHWZ01000211">
    <property type="protein sequence ID" value="TEY57633.1"/>
    <property type="molecule type" value="Genomic_DNA"/>
</dbReference>
<comment type="caution">
    <text evidence="1">The sequence shown here is derived from an EMBL/GenBank/DDBJ whole genome shotgun (WGS) entry which is preliminary data.</text>
</comment>
<gene>
    <name evidence="1" type="ORF">BOTCAL_0211g00200</name>
</gene>
<keyword evidence="2" id="KW-1185">Reference proteome</keyword>
<evidence type="ECO:0000313" key="2">
    <source>
        <dbReference type="Proteomes" id="UP000297299"/>
    </source>
</evidence>
<evidence type="ECO:0000313" key="1">
    <source>
        <dbReference type="EMBL" id="TEY57633.1"/>
    </source>
</evidence>
<dbReference type="AlphaFoldDB" id="A0A4Y8CYT0"/>
<protein>
    <submittedName>
        <fullName evidence="1">Uncharacterized protein</fullName>
    </submittedName>
</protein>
<sequence>MVRNRMVLFDMNPTSSVTSSTKKEGRRHVLGKYLRLSSSGGGVDDDMGGLWLSLSFAALFGWDERGLAELTEDDPASGIKIVYNASN</sequence>
<dbReference type="Proteomes" id="UP000297299">
    <property type="component" value="Unassembled WGS sequence"/>
</dbReference>
<accession>A0A4Y8CYT0</accession>
<name>A0A4Y8CYT0_9HELO</name>
<reference evidence="1 2" key="1">
    <citation type="submission" date="2017-11" db="EMBL/GenBank/DDBJ databases">
        <title>Comparative genomics of Botrytis spp.</title>
        <authorList>
            <person name="Valero-Jimenez C.A."/>
            <person name="Tapia P."/>
            <person name="Veloso J."/>
            <person name="Silva-Moreno E."/>
            <person name="Staats M."/>
            <person name="Valdes J.H."/>
            <person name="Van Kan J.A.L."/>
        </authorList>
    </citation>
    <scope>NUCLEOTIDE SEQUENCE [LARGE SCALE GENOMIC DNA]</scope>
    <source>
        <strain evidence="1 2">MUCL2830</strain>
    </source>
</reference>